<proteinExistence type="predicted"/>
<dbReference type="AlphaFoldDB" id="A0A8X7QMZ5"/>
<keyword evidence="2" id="KW-1185">Reference proteome</keyword>
<sequence>MEIDSVAAGSCSYQISVVIYSLALTSSIYEFALFDNNFSVYGVDEQTAMDALLVWVVIDAKRQGYLGLKEFIVAMQVQRSIFGRSGCINGEEEDEADALSDAIEEFSVVFKEVVRIKDIYWNHCDACVI</sequence>
<name>A0A8X7QMZ5_BRACI</name>
<gene>
    <name evidence="1" type="ORF">Bca52824_067238</name>
</gene>
<evidence type="ECO:0000313" key="2">
    <source>
        <dbReference type="Proteomes" id="UP000886595"/>
    </source>
</evidence>
<evidence type="ECO:0000313" key="1">
    <source>
        <dbReference type="EMBL" id="KAG2272683.1"/>
    </source>
</evidence>
<dbReference type="Proteomes" id="UP000886595">
    <property type="component" value="Unassembled WGS sequence"/>
</dbReference>
<accession>A0A8X7QMZ5</accession>
<comment type="caution">
    <text evidence="1">The sequence shown here is derived from an EMBL/GenBank/DDBJ whole genome shotgun (WGS) entry which is preliminary data.</text>
</comment>
<evidence type="ECO:0008006" key="3">
    <source>
        <dbReference type="Google" id="ProtNLM"/>
    </source>
</evidence>
<protein>
    <recommendedName>
        <fullName evidence="3">EF-hand domain-containing protein</fullName>
    </recommendedName>
</protein>
<reference evidence="1 2" key="1">
    <citation type="submission" date="2020-02" db="EMBL/GenBank/DDBJ databases">
        <authorList>
            <person name="Ma Q."/>
            <person name="Huang Y."/>
            <person name="Song X."/>
            <person name="Pei D."/>
        </authorList>
    </citation>
    <scope>NUCLEOTIDE SEQUENCE [LARGE SCALE GENOMIC DNA]</scope>
    <source>
        <strain evidence="1">Sxm20200214</strain>
        <tissue evidence="1">Leaf</tissue>
    </source>
</reference>
<organism evidence="1 2">
    <name type="scientific">Brassica carinata</name>
    <name type="common">Ethiopian mustard</name>
    <name type="synonym">Abyssinian cabbage</name>
    <dbReference type="NCBI Taxonomy" id="52824"/>
    <lineage>
        <taxon>Eukaryota</taxon>
        <taxon>Viridiplantae</taxon>
        <taxon>Streptophyta</taxon>
        <taxon>Embryophyta</taxon>
        <taxon>Tracheophyta</taxon>
        <taxon>Spermatophyta</taxon>
        <taxon>Magnoliopsida</taxon>
        <taxon>eudicotyledons</taxon>
        <taxon>Gunneridae</taxon>
        <taxon>Pentapetalae</taxon>
        <taxon>rosids</taxon>
        <taxon>malvids</taxon>
        <taxon>Brassicales</taxon>
        <taxon>Brassicaceae</taxon>
        <taxon>Brassiceae</taxon>
        <taxon>Brassica</taxon>
    </lineage>
</organism>
<dbReference type="EMBL" id="JAAMPC010000013">
    <property type="protein sequence ID" value="KAG2272683.1"/>
    <property type="molecule type" value="Genomic_DNA"/>
</dbReference>